<dbReference type="AlphaFoldDB" id="A0ABD6C8G5"/>
<keyword evidence="5" id="KW-1185">Reference proteome</keyword>
<dbReference type="PRINTS" id="PR00340">
    <property type="entry name" value="PIIGLNB"/>
</dbReference>
<evidence type="ECO:0000256" key="3">
    <source>
        <dbReference type="RuleBase" id="RU003936"/>
    </source>
</evidence>
<dbReference type="PANTHER" id="PTHR30115:SF11">
    <property type="entry name" value="NITROGEN REGULATORY PROTEIN P-II HOMOLOG"/>
    <property type="match status" value="1"/>
</dbReference>
<protein>
    <submittedName>
        <fullName evidence="4">P-II family nitrogen regulator</fullName>
    </submittedName>
</protein>
<dbReference type="SUPFAM" id="SSF54913">
    <property type="entry name" value="GlnB-like"/>
    <property type="match status" value="1"/>
</dbReference>
<feature type="modified residue" description="O-UMP-tyrosine" evidence="2">
    <location>
        <position position="56"/>
    </location>
</feature>
<dbReference type="RefSeq" id="WP_282594194.1">
    <property type="nucleotide sequence ID" value="NZ_JALLGV010000002.1"/>
</dbReference>
<keyword evidence="2" id="KW-0597">Phosphoprotein</keyword>
<comment type="caution">
    <text evidence="4">The sequence shown here is derived from an EMBL/GenBank/DDBJ whole genome shotgun (WGS) entry which is preliminary data.</text>
</comment>
<evidence type="ECO:0000313" key="5">
    <source>
        <dbReference type="Proteomes" id="UP001597119"/>
    </source>
</evidence>
<sequence length="117" mass="12481">MSDDEIKMVVAYIRPGKLTAVKKALAEVGAPSLTVNNVRGRGSQPVKKGQWRGEEYVVDLHEKVKVECVVADVPADDVIDAIQEAAHTGDAGDGKIFVLDVDDAIQIRTGKTGPEAV</sequence>
<dbReference type="Proteomes" id="UP001597119">
    <property type="component" value="Unassembled WGS sequence"/>
</dbReference>
<dbReference type="Gene3D" id="3.30.70.120">
    <property type="match status" value="1"/>
</dbReference>
<evidence type="ECO:0000256" key="2">
    <source>
        <dbReference type="PIRSR" id="PIRSR602187-50"/>
    </source>
</evidence>
<comment type="similarity">
    <text evidence="3">Belongs to the P(II) protein family.</text>
</comment>
<dbReference type="Pfam" id="PF00543">
    <property type="entry name" value="P-II"/>
    <property type="match status" value="1"/>
</dbReference>
<gene>
    <name evidence="4" type="ORF">ACFR9U_03900</name>
</gene>
<dbReference type="PROSITE" id="PS51343">
    <property type="entry name" value="PII_GLNB_DOM"/>
    <property type="match status" value="1"/>
</dbReference>
<dbReference type="SMART" id="SM00938">
    <property type="entry name" value="P-II"/>
    <property type="match status" value="1"/>
</dbReference>
<proteinExistence type="inferred from homology"/>
<keyword evidence="1" id="KW-0963">Cytoplasm</keyword>
<evidence type="ECO:0000313" key="4">
    <source>
        <dbReference type="EMBL" id="MFD1586113.1"/>
    </source>
</evidence>
<dbReference type="PROSITE" id="PS00638">
    <property type="entry name" value="PII_GLNB_CTER"/>
    <property type="match status" value="1"/>
</dbReference>
<name>A0ABD6C8G5_9EURY</name>
<organism evidence="4 5">
    <name type="scientific">Halorientalis brevis</name>
    <dbReference type="NCBI Taxonomy" id="1126241"/>
    <lineage>
        <taxon>Archaea</taxon>
        <taxon>Methanobacteriati</taxon>
        <taxon>Methanobacteriota</taxon>
        <taxon>Stenosarchaea group</taxon>
        <taxon>Halobacteria</taxon>
        <taxon>Halobacteriales</taxon>
        <taxon>Haloarculaceae</taxon>
        <taxon>Halorientalis</taxon>
    </lineage>
</organism>
<dbReference type="InterPro" id="IPR011322">
    <property type="entry name" value="N-reg_PII-like_a/b"/>
</dbReference>
<evidence type="ECO:0000256" key="1">
    <source>
        <dbReference type="ARBA" id="ARBA00022490"/>
    </source>
</evidence>
<dbReference type="InterPro" id="IPR002187">
    <property type="entry name" value="N-reg_PII"/>
</dbReference>
<reference evidence="4 5" key="1">
    <citation type="journal article" date="2019" name="Int. J. Syst. Evol. Microbiol.">
        <title>The Global Catalogue of Microorganisms (GCM) 10K type strain sequencing project: providing services to taxonomists for standard genome sequencing and annotation.</title>
        <authorList>
            <consortium name="The Broad Institute Genomics Platform"/>
            <consortium name="The Broad Institute Genome Sequencing Center for Infectious Disease"/>
            <person name="Wu L."/>
            <person name="Ma J."/>
        </authorList>
    </citation>
    <scope>NUCLEOTIDE SEQUENCE [LARGE SCALE GENOMIC DNA]</scope>
    <source>
        <strain evidence="4 5">CGMCC 1.12125</strain>
    </source>
</reference>
<dbReference type="InterPro" id="IPR015867">
    <property type="entry name" value="N-reg_PII/ATP_PRibTrfase_C"/>
</dbReference>
<dbReference type="InterPro" id="IPR017918">
    <property type="entry name" value="N-reg_PII_CS"/>
</dbReference>
<dbReference type="EMBL" id="JBHUDJ010000002">
    <property type="protein sequence ID" value="MFD1586113.1"/>
    <property type="molecule type" value="Genomic_DNA"/>
</dbReference>
<accession>A0ABD6C8G5</accession>
<dbReference type="PANTHER" id="PTHR30115">
    <property type="entry name" value="NITROGEN REGULATORY PROTEIN P-II"/>
    <property type="match status" value="1"/>
</dbReference>